<accession>A0A6I2L3V1</accession>
<evidence type="ECO:0000259" key="1">
    <source>
        <dbReference type="Pfam" id="PF25164"/>
    </source>
</evidence>
<sequence length="221" mass="25182">MRFALLAGQRVEAAPKLRATCPGCGAEVVSKCGKYITWHWAHVSRIHCDPWWESETEWHRAWKNRFPTEWQEIPARDAESGELHIADVKTAFGLVLEFQRSTITLDEVKAREHFHQKMVWVVDGCKNDADRFNFSNMREKIGKDGTAQFQWFGKSTLFLRWHTIKPVFIDFGAEHGFWRILQFDPKTKRGLAGIVDVAAFVKLASSGTSDFSGAGGPASIW</sequence>
<dbReference type="RefSeq" id="WP_154378639.1">
    <property type="nucleotide sequence ID" value="NZ_WKJK01000009.1"/>
</dbReference>
<dbReference type="InterPro" id="IPR057253">
    <property type="entry name" value="CoiA-like_N"/>
</dbReference>
<organism evidence="2 3">
    <name type="scientific">Duganella guangzhouensis</name>
    <dbReference type="NCBI Taxonomy" id="2666084"/>
    <lineage>
        <taxon>Bacteria</taxon>
        <taxon>Pseudomonadati</taxon>
        <taxon>Pseudomonadota</taxon>
        <taxon>Betaproteobacteria</taxon>
        <taxon>Burkholderiales</taxon>
        <taxon>Oxalobacteraceae</taxon>
        <taxon>Telluria group</taxon>
        <taxon>Duganella</taxon>
    </lineage>
</organism>
<gene>
    <name evidence="2" type="ORF">GJ699_17675</name>
</gene>
<proteinExistence type="predicted"/>
<dbReference type="Pfam" id="PF25164">
    <property type="entry name" value="CoiA_N"/>
    <property type="match status" value="1"/>
</dbReference>
<dbReference type="Proteomes" id="UP000433309">
    <property type="component" value="Unassembled WGS sequence"/>
</dbReference>
<evidence type="ECO:0000313" key="2">
    <source>
        <dbReference type="EMBL" id="MRW91827.1"/>
    </source>
</evidence>
<protein>
    <recommendedName>
        <fullName evidence="1">Competence protein CoiA-like N-terminal domain-containing protein</fullName>
    </recommendedName>
</protein>
<keyword evidence="3" id="KW-1185">Reference proteome</keyword>
<feature type="domain" description="Competence protein CoiA-like N-terminal" evidence="1">
    <location>
        <begin position="20"/>
        <end position="49"/>
    </location>
</feature>
<name>A0A6I2L3V1_9BURK</name>
<reference evidence="2 3" key="1">
    <citation type="submission" date="2019-11" db="EMBL/GenBank/DDBJ databases">
        <title>Novel species isolated from a subtropical stream in China.</title>
        <authorList>
            <person name="Lu H."/>
        </authorList>
    </citation>
    <scope>NUCLEOTIDE SEQUENCE [LARGE SCALE GENOMIC DNA]</scope>
    <source>
        <strain evidence="2 3">FT80W</strain>
    </source>
</reference>
<dbReference type="EMBL" id="WKJK01000009">
    <property type="protein sequence ID" value="MRW91827.1"/>
    <property type="molecule type" value="Genomic_DNA"/>
</dbReference>
<evidence type="ECO:0000313" key="3">
    <source>
        <dbReference type="Proteomes" id="UP000433309"/>
    </source>
</evidence>
<dbReference type="AlphaFoldDB" id="A0A6I2L3V1"/>
<comment type="caution">
    <text evidence="2">The sequence shown here is derived from an EMBL/GenBank/DDBJ whole genome shotgun (WGS) entry which is preliminary data.</text>
</comment>